<evidence type="ECO:0000313" key="2">
    <source>
        <dbReference type="Proteomes" id="UP001243844"/>
    </source>
</evidence>
<organism evidence="1 2">
    <name type="scientific">Acinetobacter rudis</name>
    <dbReference type="NCBI Taxonomy" id="632955"/>
    <lineage>
        <taxon>Bacteria</taxon>
        <taxon>Pseudomonadati</taxon>
        <taxon>Pseudomonadota</taxon>
        <taxon>Gammaproteobacteria</taxon>
        <taxon>Moraxellales</taxon>
        <taxon>Moraxellaceae</taxon>
        <taxon>Acinetobacter</taxon>
    </lineage>
</organism>
<reference evidence="1" key="1">
    <citation type="submission" date="2023-08" db="EMBL/GenBank/DDBJ databases">
        <title>Emergence of clinically-relevant ST2 carbapenem-resistant Acinetobacter baumannii strains in hospital sewages in Zhejiang, East of China.</title>
        <authorList>
            <person name="Kaichao C."/>
            <person name="Zhang R."/>
        </authorList>
    </citation>
    <scope>NUCLEOTIDE SEQUENCE</scope>
    <source>
        <strain evidence="1">M-RB-37</strain>
    </source>
</reference>
<dbReference type="EMBL" id="JAVIDL010000004">
    <property type="protein sequence ID" value="MDQ8934708.1"/>
    <property type="molecule type" value="Genomic_DNA"/>
</dbReference>
<dbReference type="RefSeq" id="WP_308980980.1">
    <property type="nucleotide sequence ID" value="NZ_JAVIDL010000004.1"/>
</dbReference>
<evidence type="ECO:0000313" key="1">
    <source>
        <dbReference type="EMBL" id="MDQ8934708.1"/>
    </source>
</evidence>
<accession>A0AAW8J5P1</accession>
<comment type="caution">
    <text evidence="1">The sequence shown here is derived from an EMBL/GenBank/DDBJ whole genome shotgun (WGS) entry which is preliminary data.</text>
</comment>
<protein>
    <submittedName>
        <fullName evidence="1">Uncharacterized protein</fullName>
    </submittedName>
</protein>
<sequence>MDVHALAQQRQMLAYMGIDLWVAKDQSHLKTIENVLYRDSVVDQHHSSIAINLPNLQQVVEHRDLNTKHVINEPEKIVPSPNVVKEKLETSFESEQVLVIEDEQLVVEAFELQAVVFAQHILVLDSTQLTAEQQTLLSNIQASQSGQSYQLKWPFALVHLQDGRGVSAYVAGFLAALQQEQSIVALGQLPITLSKQLLIMPSLQEMLDEPLLKRKLWHVMQGN</sequence>
<proteinExistence type="predicted"/>
<gene>
    <name evidence="1" type="ORF">RFH47_03020</name>
</gene>
<dbReference type="AlphaFoldDB" id="A0AAW8J5P1"/>
<name>A0AAW8J5P1_9GAMM</name>
<dbReference type="Proteomes" id="UP001243844">
    <property type="component" value="Unassembled WGS sequence"/>
</dbReference>